<organism evidence="1 2">
    <name type="scientific">Yersinia rohdei</name>
    <dbReference type="NCBI Taxonomy" id="29485"/>
    <lineage>
        <taxon>Bacteria</taxon>
        <taxon>Pseudomonadati</taxon>
        <taxon>Pseudomonadota</taxon>
        <taxon>Gammaproteobacteria</taxon>
        <taxon>Enterobacterales</taxon>
        <taxon>Yersiniaceae</taxon>
        <taxon>Yersinia</taxon>
    </lineage>
</organism>
<reference evidence="1 2" key="1">
    <citation type="submission" date="2015-03" db="EMBL/GenBank/DDBJ databases">
        <authorList>
            <person name="Murphy D."/>
        </authorList>
    </citation>
    <scope>NUCLEOTIDE SEQUENCE [LARGE SCALE GENOMIC DNA]</scope>
    <source>
        <strain evidence="1 2">68/02</strain>
    </source>
</reference>
<dbReference type="Proteomes" id="UP000042054">
    <property type="component" value="Unassembled WGS sequence"/>
</dbReference>
<evidence type="ECO:0000313" key="1">
    <source>
        <dbReference type="EMBL" id="CQI88891.1"/>
    </source>
</evidence>
<dbReference type="OrthoDB" id="8158189at2"/>
<gene>
    <name evidence="1" type="ORF">ERS008555_01242</name>
</gene>
<dbReference type="InterPro" id="IPR021283">
    <property type="entry name" value="Phage_Wedge1"/>
</dbReference>
<name>A0A0U1HQN6_YERRO</name>
<protein>
    <submittedName>
        <fullName evidence="1">Protein of uncharacterized function (DUF2612)</fullName>
    </submittedName>
</protein>
<evidence type="ECO:0000313" key="2">
    <source>
        <dbReference type="Proteomes" id="UP000042054"/>
    </source>
</evidence>
<dbReference type="AlphaFoldDB" id="A0A0U1HQN6"/>
<sequence length="213" mass="23893">MSQEDTILTQYSASNRTLSIIDTFNQAVSLAEFTDEFIKKVWNITTCETFGLDMWGKVVGVSRYIRAGIDNDCFGFSEADDGGGYPAPFGDSPFYAGVQETETVRLSNEAYRTLILCKAFSNISIATIKDINKFLTMLFLGRGRSYCVDYGDMKMGIICEFKLEPYEISILENYEVLPIPSGVLAIVRQVVSPYFGFADDAYPFNDGTFFRDI</sequence>
<dbReference type="EMBL" id="CTKE01000005">
    <property type="protein sequence ID" value="CQI88891.1"/>
    <property type="molecule type" value="Genomic_DNA"/>
</dbReference>
<dbReference type="Pfam" id="PF11041">
    <property type="entry name" value="Phage_Wedge1"/>
    <property type="match status" value="1"/>
</dbReference>
<proteinExistence type="predicted"/>
<accession>A0A0U1HQN6</accession>
<dbReference type="RefSeq" id="WP_050534744.1">
    <property type="nucleotide sequence ID" value="NZ_CTKE01000005.1"/>
</dbReference>